<dbReference type="Proteomes" id="UP000028990">
    <property type="component" value="Unassembled WGS sequence"/>
</dbReference>
<sequence length="78" mass="8568">MTISAPTERGIAWTPQCTPKRETVRKGEEREQARVRSGLTLQRDAGSAVGNRVSSAYVMVCHLAKALSLRIRAAFILV</sequence>
<proteinExistence type="predicted"/>
<dbReference type="AlphaFoldDB" id="A0A091CTW2"/>
<evidence type="ECO:0000313" key="2">
    <source>
        <dbReference type="Proteomes" id="UP000028990"/>
    </source>
</evidence>
<dbReference type="EMBL" id="KN124379">
    <property type="protein sequence ID" value="KFO21403.1"/>
    <property type="molecule type" value="Genomic_DNA"/>
</dbReference>
<gene>
    <name evidence="1" type="ORF">H920_17197</name>
</gene>
<reference evidence="1 2" key="1">
    <citation type="submission" date="2013-11" db="EMBL/GenBank/DDBJ databases">
        <title>The Damaraland mole rat (Fukomys damarensis) genome and evolution of African mole rats.</title>
        <authorList>
            <person name="Gladyshev V.N."/>
            <person name="Fang X."/>
        </authorList>
    </citation>
    <scope>NUCLEOTIDE SEQUENCE [LARGE SCALE GENOMIC DNA]</scope>
    <source>
        <tissue evidence="1">Liver</tissue>
    </source>
</reference>
<protein>
    <submittedName>
        <fullName evidence="1">Uncharacterized protein</fullName>
    </submittedName>
</protein>
<evidence type="ECO:0000313" key="1">
    <source>
        <dbReference type="EMBL" id="KFO21403.1"/>
    </source>
</evidence>
<accession>A0A091CTW2</accession>
<keyword evidence="2" id="KW-1185">Reference proteome</keyword>
<name>A0A091CTW2_FUKDA</name>
<organism evidence="1 2">
    <name type="scientific">Fukomys damarensis</name>
    <name type="common">Damaraland mole rat</name>
    <name type="synonym">Cryptomys damarensis</name>
    <dbReference type="NCBI Taxonomy" id="885580"/>
    <lineage>
        <taxon>Eukaryota</taxon>
        <taxon>Metazoa</taxon>
        <taxon>Chordata</taxon>
        <taxon>Craniata</taxon>
        <taxon>Vertebrata</taxon>
        <taxon>Euteleostomi</taxon>
        <taxon>Mammalia</taxon>
        <taxon>Eutheria</taxon>
        <taxon>Euarchontoglires</taxon>
        <taxon>Glires</taxon>
        <taxon>Rodentia</taxon>
        <taxon>Hystricomorpha</taxon>
        <taxon>Bathyergidae</taxon>
        <taxon>Fukomys</taxon>
    </lineage>
</organism>